<dbReference type="InterPro" id="IPR038507">
    <property type="entry name" value="YcnI-like_sf"/>
</dbReference>
<evidence type="ECO:0000256" key="1">
    <source>
        <dbReference type="SAM" id="SignalP"/>
    </source>
</evidence>
<keyword evidence="1" id="KW-0732">Signal</keyword>
<keyword evidence="4" id="KW-1185">Reference proteome</keyword>
<dbReference type="CDD" id="cd08545">
    <property type="entry name" value="YcnI_like"/>
    <property type="match status" value="1"/>
</dbReference>
<evidence type="ECO:0000259" key="2">
    <source>
        <dbReference type="Pfam" id="PF07987"/>
    </source>
</evidence>
<organism evidence="3 4">
    <name type="scientific">Rhodoplanes azumiensis</name>
    <dbReference type="NCBI Taxonomy" id="1897628"/>
    <lineage>
        <taxon>Bacteria</taxon>
        <taxon>Pseudomonadati</taxon>
        <taxon>Pseudomonadota</taxon>
        <taxon>Alphaproteobacteria</taxon>
        <taxon>Hyphomicrobiales</taxon>
        <taxon>Nitrobacteraceae</taxon>
        <taxon>Rhodoplanes</taxon>
    </lineage>
</organism>
<proteinExistence type="predicted"/>
<sequence>MSKTAMPTIARKTRAATMALCLITIAPAAAHVTLERGEASPGAGYKAVLRVPHGCDRSATLKIRVTIPEGLIAVKPMPKPGWTLAVTKGPYQKAYDFMHGLTVQEGVREIVWTGRLADEHYDEFVFAGFVASAMTPGITLAVPVVQECETGTAAWTEVAAPGQDPHALKTPAPLLRIVAPPEHHGHH</sequence>
<feature type="chain" id="PRO_5047423309" evidence="1">
    <location>
        <begin position="31"/>
        <end position="187"/>
    </location>
</feature>
<reference evidence="4" key="1">
    <citation type="journal article" date="2019" name="Int. J. Syst. Evol. Microbiol.">
        <title>The Global Catalogue of Microorganisms (GCM) 10K type strain sequencing project: providing services to taxonomists for standard genome sequencing and annotation.</title>
        <authorList>
            <consortium name="The Broad Institute Genomics Platform"/>
            <consortium name="The Broad Institute Genome Sequencing Center for Infectious Disease"/>
            <person name="Wu L."/>
            <person name="Ma J."/>
        </authorList>
    </citation>
    <scope>NUCLEOTIDE SEQUENCE [LARGE SCALE GENOMIC DNA]</scope>
    <source>
        <strain evidence="4">CGMCC 1.6774</strain>
    </source>
</reference>
<feature type="signal peptide" evidence="1">
    <location>
        <begin position="1"/>
        <end position="30"/>
    </location>
</feature>
<dbReference type="Gene3D" id="2.60.40.2230">
    <property type="entry name" value="Uncharacterised protein YcnI-like PF07987, DUF1775"/>
    <property type="match status" value="1"/>
</dbReference>
<dbReference type="RefSeq" id="WP_378476942.1">
    <property type="nucleotide sequence ID" value="NZ_JBHUIW010000004.1"/>
</dbReference>
<evidence type="ECO:0000313" key="3">
    <source>
        <dbReference type="EMBL" id="MFD2181763.1"/>
    </source>
</evidence>
<protein>
    <submittedName>
        <fullName evidence="3">YcnI family protein</fullName>
    </submittedName>
</protein>
<dbReference type="InterPro" id="IPR012533">
    <property type="entry name" value="YcnI-copper_dom"/>
</dbReference>
<name>A0ABW5AFP9_9BRAD</name>
<dbReference type="Pfam" id="PF07987">
    <property type="entry name" value="DUF1775"/>
    <property type="match status" value="1"/>
</dbReference>
<gene>
    <name evidence="3" type="ORF">ACFSOX_06335</name>
</gene>
<accession>A0ABW5AFP9</accession>
<feature type="domain" description="YncI copper-binding" evidence="2">
    <location>
        <begin position="31"/>
        <end position="177"/>
    </location>
</feature>
<comment type="caution">
    <text evidence="3">The sequence shown here is derived from an EMBL/GenBank/DDBJ whole genome shotgun (WGS) entry which is preliminary data.</text>
</comment>
<dbReference type="EMBL" id="JBHUIW010000004">
    <property type="protein sequence ID" value="MFD2181763.1"/>
    <property type="molecule type" value="Genomic_DNA"/>
</dbReference>
<dbReference type="Proteomes" id="UP001597314">
    <property type="component" value="Unassembled WGS sequence"/>
</dbReference>
<evidence type="ECO:0000313" key="4">
    <source>
        <dbReference type="Proteomes" id="UP001597314"/>
    </source>
</evidence>